<keyword evidence="1" id="KW-0998">Cell outer membrane</keyword>
<dbReference type="RefSeq" id="WP_093026528.1">
    <property type="nucleotide sequence ID" value="NZ_FPBK01000022.1"/>
</dbReference>
<dbReference type="InterPro" id="IPR052173">
    <property type="entry name" value="Beta-lactam_resp_regulator"/>
</dbReference>
<feature type="transmembrane region" description="Helical" evidence="2">
    <location>
        <begin position="88"/>
        <end position="106"/>
    </location>
</feature>
<accession>A0A1I7IUI8</accession>
<dbReference type="EMBL" id="FPBK01000022">
    <property type="protein sequence ID" value="SFU76603.1"/>
    <property type="molecule type" value="Genomic_DNA"/>
</dbReference>
<organism evidence="4 5">
    <name type="scientific">Pustulibacterium marinum</name>
    <dbReference type="NCBI Taxonomy" id="1224947"/>
    <lineage>
        <taxon>Bacteria</taxon>
        <taxon>Pseudomonadati</taxon>
        <taxon>Bacteroidota</taxon>
        <taxon>Flavobacteriia</taxon>
        <taxon>Flavobacteriales</taxon>
        <taxon>Flavobacteriaceae</taxon>
        <taxon>Pustulibacterium</taxon>
    </lineage>
</organism>
<keyword evidence="1" id="KW-0813">Transport</keyword>
<evidence type="ECO:0000256" key="2">
    <source>
        <dbReference type="SAM" id="Phobius"/>
    </source>
</evidence>
<comment type="similarity">
    <text evidence="1">Belongs to the TonB-dependent receptor family.</text>
</comment>
<evidence type="ECO:0000256" key="1">
    <source>
        <dbReference type="PROSITE-ProRule" id="PRU01360"/>
    </source>
</evidence>
<dbReference type="Gene3D" id="2.170.130.10">
    <property type="entry name" value="TonB-dependent receptor, plug domain"/>
    <property type="match status" value="1"/>
</dbReference>
<dbReference type="CDD" id="cd07341">
    <property type="entry name" value="M56_BlaR1_MecR1_like"/>
    <property type="match status" value="1"/>
</dbReference>
<dbReference type="OrthoDB" id="1522859at2"/>
<dbReference type="Proteomes" id="UP000199138">
    <property type="component" value="Unassembled WGS sequence"/>
</dbReference>
<keyword evidence="1" id="KW-1134">Transmembrane beta strand</keyword>
<protein>
    <submittedName>
        <fullName evidence="4">Signal transducer regulating beta-lactamase production, contains metallopeptidase domain</fullName>
    </submittedName>
</protein>
<dbReference type="GO" id="GO:0009279">
    <property type="term" value="C:cell outer membrane"/>
    <property type="evidence" value="ECO:0007669"/>
    <property type="project" value="UniProtKB-SubCell"/>
</dbReference>
<dbReference type="InterPro" id="IPR039426">
    <property type="entry name" value="TonB-dep_rcpt-like"/>
</dbReference>
<reference evidence="4 5" key="1">
    <citation type="submission" date="2016-10" db="EMBL/GenBank/DDBJ databases">
        <authorList>
            <person name="de Groot N.N."/>
        </authorList>
    </citation>
    <scope>NUCLEOTIDE SEQUENCE [LARGE SCALE GENOMIC DNA]</scope>
    <source>
        <strain evidence="4 5">CGMCC 1.12333</strain>
    </source>
</reference>
<dbReference type="InterPro" id="IPR008756">
    <property type="entry name" value="Peptidase_M56"/>
</dbReference>
<comment type="subcellular location">
    <subcellularLocation>
        <location evidence="1">Cell outer membrane</location>
        <topology evidence="1">Multi-pass membrane protein</topology>
    </subcellularLocation>
</comment>
<feature type="transmembrane region" description="Helical" evidence="2">
    <location>
        <begin position="6"/>
        <end position="25"/>
    </location>
</feature>
<keyword evidence="5" id="KW-1185">Reference proteome</keyword>
<dbReference type="Pfam" id="PF05569">
    <property type="entry name" value="Peptidase_M56"/>
    <property type="match status" value="1"/>
</dbReference>
<sequence>METFLIYIAKSCGLLTLFFLSYQLLAKETFFKANRIFLLAGIFISFLFPLLTYTHVETIYIPQSSLQTTASPQSELVMEESFWNTTNILAIVYFAGLLFFSGRLIIKLLSVNKVLSTGLKRKLSNIHLIKSEDENTPFSFFNYLVYNQKNYSKTEFSAILQHEFAHIRQLHSVDIIIAEVASILLWFFPFIHFYKRQLSQNLEFLADTAAIQKTKNIKNYQYLLLNHHISKNELPLVSSFFKLSIKKRIVMLQKSKSKNSHALKLGIILPLLTAFFFMFNYQSEAQIMVVEDQQEKKVEHYEFPITKTTSDAEITSFQNTLKEKLGVDFKVKGIKRTNGNIVKFKSTYEVAGQTGNYKIENSNGIEPVHFFAHQEDGKITCGYNANTSEIDMLNSGKHLFVTAGNDDEKNMNIEIIEVVEDEKETTPKKKITFRKTIQNSKENPEILELVEDEKEIIEVIEVIEDTPREETKKEEKYIAIYTGDDDDDDKKIKTSVKRIILTDSVQVVDEFVDPENIKTIVIETKDGDKKTIEASNSGLVTPNGDMYVKIKKNSTIQNSEKPLFVIDEKKQPKDFDQNKIDPENIESINVLKGEPAIKKYGEEGKNGVIEVTTKK</sequence>
<dbReference type="PANTHER" id="PTHR34978">
    <property type="entry name" value="POSSIBLE SENSOR-TRANSDUCER PROTEIN BLAR"/>
    <property type="match status" value="1"/>
</dbReference>
<keyword evidence="1 2" id="KW-0812">Transmembrane</keyword>
<dbReference type="PROSITE" id="PS52016">
    <property type="entry name" value="TONB_DEPENDENT_REC_3"/>
    <property type="match status" value="1"/>
</dbReference>
<feature type="domain" description="Peptidase M56" evidence="3">
    <location>
        <begin position="96"/>
        <end position="252"/>
    </location>
</feature>
<name>A0A1I7IUI8_9FLAO</name>
<evidence type="ECO:0000313" key="4">
    <source>
        <dbReference type="EMBL" id="SFU76603.1"/>
    </source>
</evidence>
<feature type="transmembrane region" description="Helical" evidence="2">
    <location>
        <begin position="37"/>
        <end position="56"/>
    </location>
</feature>
<evidence type="ECO:0000313" key="5">
    <source>
        <dbReference type="Proteomes" id="UP000199138"/>
    </source>
</evidence>
<dbReference type="STRING" id="1224947.SAMN05216480_12219"/>
<proteinExistence type="inferred from homology"/>
<keyword evidence="2" id="KW-1133">Transmembrane helix</keyword>
<dbReference type="InterPro" id="IPR037066">
    <property type="entry name" value="Plug_dom_sf"/>
</dbReference>
<keyword evidence="1 2" id="KW-0472">Membrane</keyword>
<dbReference type="AlphaFoldDB" id="A0A1I7IUI8"/>
<evidence type="ECO:0000259" key="3">
    <source>
        <dbReference type="Pfam" id="PF05569"/>
    </source>
</evidence>
<dbReference type="PANTHER" id="PTHR34978:SF3">
    <property type="entry name" value="SLR0241 PROTEIN"/>
    <property type="match status" value="1"/>
</dbReference>
<gene>
    <name evidence="4" type="ORF">SAMN05216480_12219</name>
</gene>